<accession>A0A5B0PCL2</accession>
<reference evidence="1 2" key="1">
    <citation type="submission" date="2019-05" db="EMBL/GenBank/DDBJ databases">
        <title>Emergence of the Ug99 lineage of the wheat stem rust pathogen through somatic hybridization.</title>
        <authorList>
            <person name="Li F."/>
            <person name="Upadhyaya N.M."/>
            <person name="Sperschneider J."/>
            <person name="Matny O."/>
            <person name="Nguyen-Phuc H."/>
            <person name="Mago R."/>
            <person name="Raley C."/>
            <person name="Miller M.E."/>
            <person name="Silverstein K.A.T."/>
            <person name="Henningsen E."/>
            <person name="Hirsch C.D."/>
            <person name="Visser B."/>
            <person name="Pretorius Z.A."/>
            <person name="Steffenson B.J."/>
            <person name="Schwessinger B."/>
            <person name="Dodds P.N."/>
            <person name="Figueroa M."/>
        </authorList>
    </citation>
    <scope>NUCLEOTIDE SEQUENCE [LARGE SCALE GENOMIC DNA]</scope>
    <source>
        <strain evidence="1">21-0</strain>
    </source>
</reference>
<proteinExistence type="predicted"/>
<dbReference type="Proteomes" id="UP000324748">
    <property type="component" value="Unassembled WGS sequence"/>
</dbReference>
<evidence type="ECO:0000313" key="2">
    <source>
        <dbReference type="Proteomes" id="UP000324748"/>
    </source>
</evidence>
<organism evidence="1 2">
    <name type="scientific">Puccinia graminis f. sp. tritici</name>
    <dbReference type="NCBI Taxonomy" id="56615"/>
    <lineage>
        <taxon>Eukaryota</taxon>
        <taxon>Fungi</taxon>
        <taxon>Dikarya</taxon>
        <taxon>Basidiomycota</taxon>
        <taxon>Pucciniomycotina</taxon>
        <taxon>Pucciniomycetes</taxon>
        <taxon>Pucciniales</taxon>
        <taxon>Pucciniaceae</taxon>
        <taxon>Puccinia</taxon>
    </lineage>
</organism>
<dbReference type="EMBL" id="VSWC01000066">
    <property type="protein sequence ID" value="KAA1098078.1"/>
    <property type="molecule type" value="Genomic_DNA"/>
</dbReference>
<comment type="caution">
    <text evidence="1">The sequence shown here is derived from an EMBL/GenBank/DDBJ whole genome shotgun (WGS) entry which is preliminary data.</text>
</comment>
<protein>
    <submittedName>
        <fullName evidence="1">Uncharacterized protein</fullName>
    </submittedName>
</protein>
<evidence type="ECO:0000313" key="1">
    <source>
        <dbReference type="EMBL" id="KAA1098078.1"/>
    </source>
</evidence>
<gene>
    <name evidence="1" type="ORF">PGT21_027990</name>
</gene>
<name>A0A5B0PCL2_PUCGR</name>
<sequence length="94" mass="10887">MHEIFSITLSVYIEIISESFRSQAPELISNLQDSVTLSKVFRRDIERPLKELRKLVRNTLRNVPGPRSRTSAPAGAYFETFPNELRKCFEPLHP</sequence>
<dbReference type="AlphaFoldDB" id="A0A5B0PCL2"/>
<keyword evidence="2" id="KW-1185">Reference proteome</keyword>